<proteinExistence type="predicted"/>
<keyword evidence="3" id="KW-1185">Reference proteome</keyword>
<evidence type="ECO:0000313" key="2">
    <source>
        <dbReference type="EMBL" id="CAK8990646.1"/>
    </source>
</evidence>
<evidence type="ECO:0000259" key="1">
    <source>
        <dbReference type="Pfam" id="PF25273"/>
    </source>
</evidence>
<sequence length="433" mass="48924">MNQGPNDNLVRRWLPHGSFFDLYLIYCANQVSASEPVASSSTFYRALENSGWRKLLRFLPPSSHSKCTICSRLKSKIKHATDIEKHLQACDQLMRHLAGQFQDRACYYEFRHRAKTTGDILCLIVDSMDRGKFALPRYVGGRVPKDIADVKRPSAEVTTVLAHGHGVFTYLADENQTAGSNWTLECLNRTLEHIFVRAQKLGKAVPPILKLFSDNTPKEVKNGQFGAWASSVVGCGYWRVLSHEHLPVGHTHEDVGMPSSLLQQAEQRLPSWYQTTQQDVFVLVKAWVSDRDLCQVMADFFSLREVAERLPVPSPPTLSSCPNTTKKNVYLHPWHLDMSNAAKYGINGKWPSNVAIRTHLPSIIKNTYQSEREALEIKFPPEHHGKTIPLFSVQFVDGHAKSVMVHAIFALLDYCARPLLFHITENIGNKNVP</sequence>
<accession>A0ABP0HKA0</accession>
<dbReference type="InterPro" id="IPR057191">
    <property type="entry name" value="DUF7869"/>
</dbReference>
<name>A0ABP0HKA0_9DINO</name>
<dbReference type="Pfam" id="PF25273">
    <property type="entry name" value="DUF7869"/>
    <property type="match status" value="1"/>
</dbReference>
<gene>
    <name evidence="2" type="ORF">SCF082_LOCUS2332</name>
</gene>
<dbReference type="EMBL" id="CAXAMM010001127">
    <property type="protein sequence ID" value="CAK8990646.1"/>
    <property type="molecule type" value="Genomic_DNA"/>
</dbReference>
<reference evidence="2 3" key="1">
    <citation type="submission" date="2024-02" db="EMBL/GenBank/DDBJ databases">
        <authorList>
            <person name="Chen Y."/>
            <person name="Shah S."/>
            <person name="Dougan E. K."/>
            <person name="Thang M."/>
            <person name="Chan C."/>
        </authorList>
    </citation>
    <scope>NUCLEOTIDE SEQUENCE [LARGE SCALE GENOMIC DNA]</scope>
</reference>
<dbReference type="Proteomes" id="UP001642464">
    <property type="component" value="Unassembled WGS sequence"/>
</dbReference>
<organism evidence="2 3">
    <name type="scientific">Durusdinium trenchii</name>
    <dbReference type="NCBI Taxonomy" id="1381693"/>
    <lineage>
        <taxon>Eukaryota</taxon>
        <taxon>Sar</taxon>
        <taxon>Alveolata</taxon>
        <taxon>Dinophyceae</taxon>
        <taxon>Suessiales</taxon>
        <taxon>Symbiodiniaceae</taxon>
        <taxon>Durusdinium</taxon>
    </lineage>
</organism>
<comment type="caution">
    <text evidence="2">The sequence shown here is derived from an EMBL/GenBank/DDBJ whole genome shotgun (WGS) entry which is preliminary data.</text>
</comment>
<feature type="domain" description="DUF7869" evidence="1">
    <location>
        <begin position="154"/>
        <end position="287"/>
    </location>
</feature>
<dbReference type="PANTHER" id="PTHR33153:SF3">
    <property type="entry name" value="TRAFFICKING PROTEIN PARTICLE COMPLEX SUBUNIT 11 DOMAIN-CONTAINING PROTEIN"/>
    <property type="match status" value="1"/>
</dbReference>
<protein>
    <recommendedName>
        <fullName evidence="1">DUF7869 domain-containing protein</fullName>
    </recommendedName>
</protein>
<dbReference type="PANTHER" id="PTHR33153">
    <property type="entry name" value="MYND-TYPE DOMAIN-CONTAINING PROTEIN"/>
    <property type="match status" value="1"/>
</dbReference>
<evidence type="ECO:0000313" key="3">
    <source>
        <dbReference type="Proteomes" id="UP001642464"/>
    </source>
</evidence>